<dbReference type="AlphaFoldDB" id="A0A655FPL1"/>
<evidence type="ECO:0000313" key="3">
    <source>
        <dbReference type="Proteomes" id="UP000039217"/>
    </source>
</evidence>
<sequence length="94" mass="11261">MADEQIRQTQVGLQIGQQIQDLCLHQYVERRHRFVAHQYLRAQRQRTRDRYPLPLTTRQLTGPPAQYRRRQRHLIDQLTHRPLPLPAVTDVMDA</sequence>
<accession>A0A655FPL1</accession>
<gene>
    <name evidence="2" type="ORF">ERS007661_03307</name>
</gene>
<proteinExistence type="predicted"/>
<protein>
    <submittedName>
        <fullName evidence="2">Uncharacterized protein</fullName>
    </submittedName>
</protein>
<dbReference type="AntiFam" id="ANF00095">
    <property type="entry name" value="Shadow ORF (opposite ABC transporters)"/>
</dbReference>
<name>A0A655FPL1_MYCTX</name>
<evidence type="ECO:0000256" key="1">
    <source>
        <dbReference type="SAM" id="MobiDB-lite"/>
    </source>
</evidence>
<feature type="region of interest" description="Disordered" evidence="1">
    <location>
        <begin position="47"/>
        <end position="68"/>
    </location>
</feature>
<evidence type="ECO:0000313" key="2">
    <source>
        <dbReference type="EMBL" id="CNV93791.1"/>
    </source>
</evidence>
<reference evidence="2 3" key="1">
    <citation type="submission" date="2015-03" db="EMBL/GenBank/DDBJ databases">
        <authorList>
            <consortium name="Pathogen Informatics"/>
        </authorList>
    </citation>
    <scope>NUCLEOTIDE SEQUENCE [LARGE SCALE GENOMIC DNA]</scope>
    <source>
        <strain evidence="2 3">D00501624</strain>
    </source>
</reference>
<dbReference type="Proteomes" id="UP000039217">
    <property type="component" value="Unassembled WGS sequence"/>
</dbReference>
<dbReference type="EMBL" id="CQQC01001426">
    <property type="protein sequence ID" value="CNV93791.1"/>
    <property type="molecule type" value="Genomic_DNA"/>
</dbReference>
<organism evidence="2 3">
    <name type="scientific">Mycobacterium tuberculosis</name>
    <dbReference type="NCBI Taxonomy" id="1773"/>
    <lineage>
        <taxon>Bacteria</taxon>
        <taxon>Bacillati</taxon>
        <taxon>Actinomycetota</taxon>
        <taxon>Actinomycetes</taxon>
        <taxon>Mycobacteriales</taxon>
        <taxon>Mycobacteriaceae</taxon>
        <taxon>Mycobacterium</taxon>
        <taxon>Mycobacterium tuberculosis complex</taxon>
    </lineage>
</organism>